<organism evidence="2 3">
    <name type="scientific">Enterococcus faecalis TX4248</name>
    <dbReference type="NCBI Taxonomy" id="749495"/>
    <lineage>
        <taxon>Bacteria</taxon>
        <taxon>Bacillati</taxon>
        <taxon>Bacillota</taxon>
        <taxon>Bacilli</taxon>
        <taxon>Lactobacillales</taxon>
        <taxon>Enterococcaceae</taxon>
        <taxon>Enterococcus</taxon>
    </lineage>
</organism>
<dbReference type="EMBL" id="AEBR01000002">
    <property type="protein sequence ID" value="EFM84319.1"/>
    <property type="molecule type" value="Genomic_DNA"/>
</dbReference>
<accession>A0A125WAB5</accession>
<evidence type="ECO:0000313" key="2">
    <source>
        <dbReference type="EMBL" id="EFM84319.1"/>
    </source>
</evidence>
<evidence type="ECO:0000313" key="3">
    <source>
        <dbReference type="Proteomes" id="UP000004846"/>
    </source>
</evidence>
<keyword evidence="1" id="KW-1133">Transmembrane helix</keyword>
<name>A0A125WAB5_ENTFL</name>
<dbReference type="HOGENOM" id="CLU_1452354_0_0_9"/>
<evidence type="ECO:0000256" key="1">
    <source>
        <dbReference type="SAM" id="Phobius"/>
    </source>
</evidence>
<reference evidence="2 3" key="1">
    <citation type="submission" date="2010-07" db="EMBL/GenBank/DDBJ databases">
        <authorList>
            <person name="Sid Ahmed O."/>
        </authorList>
    </citation>
    <scope>NUCLEOTIDE SEQUENCE [LARGE SCALE GENOMIC DNA]</scope>
    <source>
        <strain evidence="2 3">TX4248</strain>
    </source>
</reference>
<protein>
    <submittedName>
        <fullName evidence="2">Uncharacterized protein</fullName>
    </submittedName>
</protein>
<gene>
    <name evidence="2" type="ORF">HMPREF9498_00007</name>
</gene>
<feature type="transmembrane region" description="Helical" evidence="1">
    <location>
        <begin position="89"/>
        <end position="109"/>
    </location>
</feature>
<sequence length="186" mass="21246">MSSVVCQSCGANAFRWYDTADQVVECKYCHSKQAFIKGMGVESAIKVVGGKEEAETDSEYQERIIHQFGLKDQVIEVKNYSLIDIPLTFIVWLYLDILLGALFICGGFLSKNYRAWYANLLRWHFYGWRYTKSATEKEKASQRIRGSLLIKWLLQEDPDKTKKLIMVGVSILFTVLFVYTTGNGAA</sequence>
<proteinExistence type="predicted"/>
<keyword evidence="1" id="KW-0472">Membrane</keyword>
<dbReference type="RefSeq" id="WP_002354788.1">
    <property type="nucleotide sequence ID" value="NZ_GL454408.1"/>
</dbReference>
<feature type="transmembrane region" description="Helical" evidence="1">
    <location>
        <begin position="164"/>
        <end position="182"/>
    </location>
</feature>
<keyword evidence="1" id="KW-0812">Transmembrane</keyword>
<comment type="caution">
    <text evidence="2">The sequence shown here is derived from an EMBL/GenBank/DDBJ whole genome shotgun (WGS) entry which is preliminary data.</text>
</comment>
<dbReference type="Proteomes" id="UP000004846">
    <property type="component" value="Unassembled WGS sequence"/>
</dbReference>
<dbReference type="AlphaFoldDB" id="A0A125WAB5"/>